<evidence type="ECO:0000313" key="1">
    <source>
        <dbReference type="EMBL" id="OWK34456.1"/>
    </source>
</evidence>
<organism evidence="1 2">
    <name type="scientific">Fimbriiglobus ruber</name>
    <dbReference type="NCBI Taxonomy" id="1908690"/>
    <lineage>
        <taxon>Bacteria</taxon>
        <taxon>Pseudomonadati</taxon>
        <taxon>Planctomycetota</taxon>
        <taxon>Planctomycetia</taxon>
        <taxon>Gemmatales</taxon>
        <taxon>Gemmataceae</taxon>
        <taxon>Fimbriiglobus</taxon>
    </lineage>
</organism>
<comment type="caution">
    <text evidence="1">The sequence shown here is derived from an EMBL/GenBank/DDBJ whole genome shotgun (WGS) entry which is preliminary data.</text>
</comment>
<dbReference type="EMBL" id="NIDE01000020">
    <property type="protein sequence ID" value="OWK34456.1"/>
    <property type="molecule type" value="Genomic_DNA"/>
</dbReference>
<protein>
    <recommendedName>
        <fullName evidence="3">AsmA-like C-terminal domain-containing protein</fullName>
    </recommendedName>
</protein>
<proteinExistence type="predicted"/>
<keyword evidence="2" id="KW-1185">Reference proteome</keyword>
<sequence length="1172" mass="121850">MAEQPTPPIKPRRRGRRILVGLLLVVVALLVLAWFAPSIVAGTGLRAVVIARATAGLKGTVTVSEASFGWLSPVELRDVRIADADGNPVLVAARVTSSKLLIELAHDQTDLGTFTVEQPALTLVCDRSTTNLETLVAEYLKDDGRAPSPERVAVRLAVVQGKITLHETGREGDRVLDAVDATVTIPRPRTDPVALELKATTPDPTPGNPASTLSADCGFGPSSGVRMKAERFDLATLEPIVRRFANDSTLAGRLTADLAIGWGADDAGHPRAAVAGRATVAGLDCGGPWLGADRVRLQSLDLPCKLKYNAGELQVEQANLTCDAGTASISGSVNVDESADKLLARSGLKVTGDVDLAKLAAVLPRLLHIKEGTVLSEGRVQLALGSKPGKDGTDWEGTVHATSIKGERAGKKLVWDQPLSLKFAGRLQADGTPEFDVFECQADFIGMAARGSPGRFVAAANIYLDRLAARLSDFVDLGGVNLAGTAEVNVQNLPRDGGGFNATGVVKLTRFTFTDAAGRGLSEPQLTLSARAAGAITADGHGVKIDSGDLTVAAAADTVAITLLEPVADARTARTGKVSARLAGDLARWRGRAAGWVALPATWEMIGTGTVTATATLTATEATINRATVDLANARFLGAGINLNERALKLTSDATWDRGTGAVVLKNVGLTADTGTFSAERFDLTPTAAGYAAKGSGLLTANMARVQRTLGLQTDPSGSDVIDGLAKGTAGVDTAGGTIHFNADLTVDRFAYGPPAKPVWTEPWVKVTAAGEFDGAGDALRFQSVKVSRDGFAADVKGTLSHLATTQDVTLDGTLAYDLSKLDAQLKAYLGKGSQIAGKDTRPFKLTGSLAGGASTLTAQVGQPAAAKSSALAQMNGSAAVNWQALNAYGFDVGPAELKAGIDHGAVTLNPIEATFGGGKVRLEPRLNLASATYDLSFAKGRVIDHARLTPAACADAIGYALPAIANVAQADGLISFDLDQSQIPLTSPDRGTLQGKLTLHQATVSAGPLATEIATVFGTKLDGLTLANEQVVGIQLRDGRVYHDNLALTIGATTLRTSGSVGVDGTMSLVIETPIPPHLLDRIPGNNPQIRAGLAKQTIKVPVTGTIHRPQLDRRAFEAGVEQIARSAAKDASKGVASDLLKKGEDKLKGELMKKFGNLPFGPQPPAEQGK</sequence>
<accession>A0A225DAY0</accession>
<evidence type="ECO:0008006" key="3">
    <source>
        <dbReference type="Google" id="ProtNLM"/>
    </source>
</evidence>
<dbReference type="Proteomes" id="UP000214646">
    <property type="component" value="Unassembled WGS sequence"/>
</dbReference>
<dbReference type="OrthoDB" id="244263at2"/>
<gene>
    <name evidence="1" type="ORF">FRUB_10427</name>
</gene>
<reference evidence="2" key="1">
    <citation type="submission" date="2017-06" db="EMBL/GenBank/DDBJ databases">
        <title>Genome analysis of Fimbriiglobus ruber SP5, the first member of the order Planctomycetales with confirmed chitinolytic capability.</title>
        <authorList>
            <person name="Ravin N.V."/>
            <person name="Rakitin A.L."/>
            <person name="Ivanova A.A."/>
            <person name="Beletsky A.V."/>
            <person name="Kulichevskaya I.S."/>
            <person name="Mardanov A.V."/>
            <person name="Dedysh S.N."/>
        </authorList>
    </citation>
    <scope>NUCLEOTIDE SEQUENCE [LARGE SCALE GENOMIC DNA]</scope>
    <source>
        <strain evidence="2">SP5</strain>
    </source>
</reference>
<dbReference type="RefSeq" id="WP_088260736.1">
    <property type="nucleotide sequence ID" value="NZ_NIDE01000020.1"/>
</dbReference>
<evidence type="ECO:0000313" key="2">
    <source>
        <dbReference type="Proteomes" id="UP000214646"/>
    </source>
</evidence>
<name>A0A225DAY0_9BACT</name>
<dbReference type="AlphaFoldDB" id="A0A225DAY0"/>